<name>A0A7W5FZD5_9HYPH</name>
<proteinExistence type="predicted"/>
<comment type="caution">
    <text evidence="1">The sequence shown here is derived from an EMBL/GenBank/DDBJ whole genome shotgun (WGS) entry which is preliminary data.</text>
</comment>
<organism evidence="1 2">
    <name type="scientific">Rhizobium pisi</name>
    <dbReference type="NCBI Taxonomy" id="574561"/>
    <lineage>
        <taxon>Bacteria</taxon>
        <taxon>Pseudomonadati</taxon>
        <taxon>Pseudomonadota</taxon>
        <taxon>Alphaproteobacteria</taxon>
        <taxon>Hyphomicrobiales</taxon>
        <taxon>Rhizobiaceae</taxon>
        <taxon>Rhizobium/Agrobacterium group</taxon>
        <taxon>Rhizobium</taxon>
    </lineage>
</organism>
<dbReference type="AlphaFoldDB" id="A0A7W5FZD5"/>
<dbReference type="Proteomes" id="UP000518315">
    <property type="component" value="Unassembled WGS sequence"/>
</dbReference>
<keyword evidence="2" id="KW-1185">Reference proteome</keyword>
<gene>
    <name evidence="1" type="ORF">FHS26_002479</name>
</gene>
<evidence type="ECO:0000313" key="1">
    <source>
        <dbReference type="EMBL" id="MBB3134747.1"/>
    </source>
</evidence>
<reference evidence="1 2" key="1">
    <citation type="submission" date="2020-08" db="EMBL/GenBank/DDBJ databases">
        <title>Genomic Encyclopedia of Type Strains, Phase III (KMG-III): the genomes of soil and plant-associated and newly described type strains.</title>
        <authorList>
            <person name="Whitman W."/>
        </authorList>
    </citation>
    <scope>NUCLEOTIDE SEQUENCE [LARGE SCALE GENOMIC DNA]</scope>
    <source>
        <strain evidence="1 2">CECT 4113</strain>
    </source>
</reference>
<accession>A0A7W5FZD5</accession>
<evidence type="ECO:0000313" key="2">
    <source>
        <dbReference type="Proteomes" id="UP000518315"/>
    </source>
</evidence>
<sequence length="60" mass="6500">MSLIPASLCGNFKKGKRRAPGKTQAQMYVTVVFASFAISPPAYAMDETWENIEKAFGVSG</sequence>
<dbReference type="EMBL" id="JACHXH010000007">
    <property type="protein sequence ID" value="MBB3134747.1"/>
    <property type="molecule type" value="Genomic_DNA"/>
</dbReference>
<protein>
    <submittedName>
        <fullName evidence="1">Uncharacterized protein</fullName>
    </submittedName>
</protein>